<dbReference type="Proteomes" id="UP001066276">
    <property type="component" value="Chromosome 11"/>
</dbReference>
<name>A0AAV7LEJ5_PLEWA</name>
<sequence>MPGGAHYNPKCPLRQEAPTPASHLEGPINIRGKAYRLRADRSPRGGGGLRAGPGSCRALSRLWSVPECGPSRTSGGEGRRPVPSAGAGALRGAAGRGEAEADGRGAAGGPERVSPTGLRPELHPGAVTGPRGGARVALGHPGGGRRSGNPRGTVPHWATRDCSWWSGRGPQSGWGRPAAMTLGP</sequence>
<evidence type="ECO:0000313" key="3">
    <source>
        <dbReference type="Proteomes" id="UP001066276"/>
    </source>
</evidence>
<accession>A0AAV7LEJ5</accession>
<feature type="region of interest" description="Disordered" evidence="1">
    <location>
        <begin position="1"/>
        <end position="55"/>
    </location>
</feature>
<dbReference type="AlphaFoldDB" id="A0AAV7LEJ5"/>
<keyword evidence="3" id="KW-1185">Reference proteome</keyword>
<gene>
    <name evidence="2" type="ORF">NDU88_003191</name>
</gene>
<evidence type="ECO:0000256" key="1">
    <source>
        <dbReference type="SAM" id="MobiDB-lite"/>
    </source>
</evidence>
<proteinExistence type="predicted"/>
<feature type="region of interest" description="Disordered" evidence="1">
    <location>
        <begin position="67"/>
        <end position="184"/>
    </location>
</feature>
<dbReference type="EMBL" id="JANPWB010000015">
    <property type="protein sequence ID" value="KAJ1090051.1"/>
    <property type="molecule type" value="Genomic_DNA"/>
</dbReference>
<organism evidence="2 3">
    <name type="scientific">Pleurodeles waltl</name>
    <name type="common">Iberian ribbed newt</name>
    <dbReference type="NCBI Taxonomy" id="8319"/>
    <lineage>
        <taxon>Eukaryota</taxon>
        <taxon>Metazoa</taxon>
        <taxon>Chordata</taxon>
        <taxon>Craniata</taxon>
        <taxon>Vertebrata</taxon>
        <taxon>Euteleostomi</taxon>
        <taxon>Amphibia</taxon>
        <taxon>Batrachia</taxon>
        <taxon>Caudata</taxon>
        <taxon>Salamandroidea</taxon>
        <taxon>Salamandridae</taxon>
        <taxon>Pleurodelinae</taxon>
        <taxon>Pleurodeles</taxon>
    </lineage>
</organism>
<evidence type="ECO:0000313" key="2">
    <source>
        <dbReference type="EMBL" id="KAJ1090051.1"/>
    </source>
</evidence>
<protein>
    <submittedName>
        <fullName evidence="2">Uncharacterized protein</fullName>
    </submittedName>
</protein>
<reference evidence="2" key="1">
    <citation type="journal article" date="2022" name="bioRxiv">
        <title>Sequencing and chromosome-scale assembly of the giantPleurodeles waltlgenome.</title>
        <authorList>
            <person name="Brown T."/>
            <person name="Elewa A."/>
            <person name="Iarovenko S."/>
            <person name="Subramanian E."/>
            <person name="Araus A.J."/>
            <person name="Petzold A."/>
            <person name="Susuki M."/>
            <person name="Suzuki K.-i.T."/>
            <person name="Hayashi T."/>
            <person name="Toyoda A."/>
            <person name="Oliveira C."/>
            <person name="Osipova E."/>
            <person name="Leigh N.D."/>
            <person name="Simon A."/>
            <person name="Yun M.H."/>
        </authorList>
    </citation>
    <scope>NUCLEOTIDE SEQUENCE</scope>
    <source>
        <strain evidence="2">20211129_DDA</strain>
        <tissue evidence="2">Liver</tissue>
    </source>
</reference>
<comment type="caution">
    <text evidence="2">The sequence shown here is derived from an EMBL/GenBank/DDBJ whole genome shotgun (WGS) entry which is preliminary data.</text>
</comment>